<dbReference type="InterPro" id="IPR023298">
    <property type="entry name" value="ATPase_P-typ_TM_dom_sf"/>
</dbReference>
<dbReference type="FunFam" id="3.30.70.100:FF:000043">
    <property type="entry name" value="Copper-transporting ATPase 2"/>
    <property type="match status" value="1"/>
</dbReference>
<dbReference type="Pfam" id="PF00122">
    <property type="entry name" value="E1-E2_ATPase"/>
    <property type="match status" value="1"/>
</dbReference>
<evidence type="ECO:0000256" key="8">
    <source>
        <dbReference type="ARBA" id="ARBA00022989"/>
    </source>
</evidence>
<feature type="domain" description="HMA" evidence="12">
    <location>
        <begin position="209"/>
        <end position="274"/>
    </location>
</feature>
<evidence type="ECO:0000256" key="1">
    <source>
        <dbReference type="ARBA" id="ARBA00004141"/>
    </source>
</evidence>
<sequence length="1167" mass="126546">MDTETGVKLSQLEVKTPASSSSHSQAVTTSFLLSNIHCPSCVSHIQELLYELEPKPISVSPSLVTSWVTIQHDKSLSVRRMSDALEEAGFYISDVMSEDAVGQNPKGKSTLASDESGYLDQLLNRWRSANKSPATARNKQMKRHIQNCEQCRKEQGEKKFSYGFSSKPSQDSSIGGERRSSLESTKKTPLSESGNKLVVVDTDNSEDIWRVSLAVGGMTCAACVVTITEELQKKPWIKNVSVNLIANSATVDFVGEEHKADVVEAIEDIGYEATVDTVINTQQLKKQTAEGQKRIRTVEILIDGMYCEHCPRRILDALESFGASVTVEREATLQDPILKIAYTPHVPEFTIRDIMSEISSVDESIEPSIYHPPTLEERSRKIHARERQRILIRVIVTAIIAIPTLIIGVIYMSLVPSSNSGRQFLDHPLRAGVSRSQWALFIMATPVYFLCADVFHTRALKEVRSIWRPGSTTPMLQRFYRFGSMNMLMSLGTSIAYISSVAQLIAAGVHPPAHPNNSAFYFDSVVFLTLFLLIGRLIESYSKAKTGDAVAMLGKLRPTEALLVVPASNDISTNDAVTEQLAAQKTQGENLQKVNVDLLEFGDIVRVLQGGSPPCDGTVIQGETRFDESSLTGESKPVKKSVGDEVFSGTINSVSPISIKITGVPGSSMLDQIVQAVREGQTRRAPMERIADKLTGYFVPFVTVIAILTWIIWLALGYSGTLPLEYRGDDTGGWVAWSLQFAIAVFVVACPCGLALAAPTALFVGGGLAAKHGILVKSGGEAFEKASKLDCVVFDKTGTLTLGGEPIVTDFEMFSDAIKFEHAPSFEKRILGIVNSVELNSSHTVAKALVSFCKSKDAEGLDVAKVEEIAGKGMMGSFSLKSPAEEVELLVGNEQLLLDKAVHIPPTAISTLNSWKSQGKSVALAAVSIKSSAESQSSKESQSSWHLAAMFSISDPIRPEAPKIITALRKRNVQVWMLSGDNYLTASAIGAQVGIDQDNIIAGVLPSQKAEKIQYLQKSLKKRTGRKEYADQRAMIAMVGDGINDSPALTTADLGIAIGSGSDIAISSAEFVLVSSNLISLVTLIDLSRIVFRRIKFNFGWALVYNLIALPVAAGVLYPVVSNGSHVRLDPVWASLAMACSSISVVCSSLALRSKIPGVGFRAVENF</sequence>
<dbReference type="InterPro" id="IPR006121">
    <property type="entry name" value="HMA_dom"/>
</dbReference>
<evidence type="ECO:0000313" key="14">
    <source>
        <dbReference type="Proteomes" id="UP000258309"/>
    </source>
</evidence>
<gene>
    <name evidence="13" type="ORF">B7463_g3549</name>
</gene>
<evidence type="ECO:0000256" key="10">
    <source>
        <dbReference type="RuleBase" id="RU362081"/>
    </source>
</evidence>
<feature type="transmembrane region" description="Helical" evidence="10">
    <location>
        <begin position="435"/>
        <end position="455"/>
    </location>
</feature>
<feature type="transmembrane region" description="Helical" evidence="10">
    <location>
        <begin position="487"/>
        <end position="507"/>
    </location>
</feature>
<dbReference type="InterPro" id="IPR018303">
    <property type="entry name" value="ATPase_P-typ_P_site"/>
</dbReference>
<dbReference type="InterPro" id="IPR036412">
    <property type="entry name" value="HAD-like_sf"/>
</dbReference>
<feature type="transmembrane region" description="Helical" evidence="10">
    <location>
        <begin position="390"/>
        <end position="415"/>
    </location>
</feature>
<dbReference type="Proteomes" id="UP000258309">
    <property type="component" value="Unassembled WGS sequence"/>
</dbReference>
<keyword evidence="6 10" id="KW-0067">ATP-binding</keyword>
<dbReference type="EMBL" id="NCSJ02000048">
    <property type="protein sequence ID" value="RFU32791.1"/>
    <property type="molecule type" value="Genomic_DNA"/>
</dbReference>
<comment type="subcellular location">
    <subcellularLocation>
        <location evidence="1">Membrane</location>
        <topology evidence="1">Multi-pass membrane protein</topology>
    </subcellularLocation>
</comment>
<dbReference type="InterPro" id="IPR059000">
    <property type="entry name" value="ATPase_P-type_domA"/>
</dbReference>
<evidence type="ECO:0000256" key="7">
    <source>
        <dbReference type="ARBA" id="ARBA00022967"/>
    </source>
</evidence>
<dbReference type="OMA" id="DVIRVPH"/>
<keyword evidence="14" id="KW-1185">Reference proteome</keyword>
<evidence type="ECO:0000259" key="12">
    <source>
        <dbReference type="PROSITE" id="PS50846"/>
    </source>
</evidence>
<name>A0A3E2HIC7_SCYLI</name>
<dbReference type="PROSITE" id="PS00154">
    <property type="entry name" value="ATPASE_E1_E2"/>
    <property type="match status" value="1"/>
</dbReference>
<dbReference type="FunFam" id="2.70.150.10:FF:000068">
    <property type="entry name" value="Copper resistance-associated P-type ATPase"/>
    <property type="match status" value="1"/>
</dbReference>
<dbReference type="OrthoDB" id="432719at2759"/>
<dbReference type="PROSITE" id="PS50846">
    <property type="entry name" value="HMA_2"/>
    <property type="match status" value="1"/>
</dbReference>
<feature type="non-terminal residue" evidence="13">
    <location>
        <position position="1"/>
    </location>
</feature>
<dbReference type="PRINTS" id="PR00119">
    <property type="entry name" value="CATATPASE"/>
</dbReference>
<comment type="similarity">
    <text evidence="2 10">Belongs to the cation transport ATPase (P-type) (TC 3.A.3) family. Type IB subfamily.</text>
</comment>
<dbReference type="SUPFAM" id="SSF56784">
    <property type="entry name" value="HAD-like"/>
    <property type="match status" value="1"/>
</dbReference>
<dbReference type="GO" id="GO:0016887">
    <property type="term" value="F:ATP hydrolysis activity"/>
    <property type="evidence" value="ECO:0007669"/>
    <property type="project" value="InterPro"/>
</dbReference>
<dbReference type="AlphaFoldDB" id="A0A3E2HIC7"/>
<keyword evidence="7" id="KW-1278">Translocase</keyword>
<dbReference type="SUPFAM" id="SSF81660">
    <property type="entry name" value="Metal cation-transporting ATPase, ATP-binding domain N"/>
    <property type="match status" value="1"/>
</dbReference>
<evidence type="ECO:0000256" key="5">
    <source>
        <dbReference type="ARBA" id="ARBA00022741"/>
    </source>
</evidence>
<organism evidence="13 14">
    <name type="scientific">Scytalidium lignicola</name>
    <name type="common">Hyphomycete</name>
    <dbReference type="NCBI Taxonomy" id="5539"/>
    <lineage>
        <taxon>Eukaryota</taxon>
        <taxon>Fungi</taxon>
        <taxon>Dikarya</taxon>
        <taxon>Ascomycota</taxon>
        <taxon>Pezizomycotina</taxon>
        <taxon>Leotiomycetes</taxon>
        <taxon>Leotiomycetes incertae sedis</taxon>
        <taxon>Scytalidium</taxon>
    </lineage>
</organism>
<proteinExistence type="inferred from homology"/>
<dbReference type="InterPro" id="IPR027256">
    <property type="entry name" value="P-typ_ATPase_IB"/>
</dbReference>
<feature type="transmembrane region" description="Helical" evidence="10">
    <location>
        <begin position="736"/>
        <end position="764"/>
    </location>
</feature>
<dbReference type="PANTHER" id="PTHR43520:SF32">
    <property type="entry name" value="COPPER RESISTANCE P-TYPE ATPASE (EUROFUNG)"/>
    <property type="match status" value="1"/>
</dbReference>
<feature type="transmembrane region" description="Helical" evidence="10">
    <location>
        <begin position="519"/>
        <end position="538"/>
    </location>
</feature>
<feature type="compositionally biased region" description="Basic and acidic residues" evidence="11">
    <location>
        <begin position="176"/>
        <end position="186"/>
    </location>
</feature>
<keyword evidence="8 10" id="KW-1133">Transmembrane helix</keyword>
<dbReference type="Gene3D" id="3.40.1110.10">
    <property type="entry name" value="Calcium-transporting ATPase, cytoplasmic domain N"/>
    <property type="match status" value="1"/>
</dbReference>
<feature type="region of interest" description="Disordered" evidence="11">
    <location>
        <begin position="160"/>
        <end position="193"/>
    </location>
</feature>
<dbReference type="InterPro" id="IPR008250">
    <property type="entry name" value="ATPase_P-typ_transduc_dom_A_sf"/>
</dbReference>
<dbReference type="PROSITE" id="PS01047">
    <property type="entry name" value="HMA_1"/>
    <property type="match status" value="1"/>
</dbReference>
<dbReference type="Gene3D" id="3.30.70.100">
    <property type="match status" value="2"/>
</dbReference>
<keyword evidence="3 10" id="KW-0812">Transmembrane</keyword>
<dbReference type="NCBIfam" id="TIGR01494">
    <property type="entry name" value="ATPase_P-type"/>
    <property type="match status" value="2"/>
</dbReference>
<feature type="transmembrane region" description="Helical" evidence="10">
    <location>
        <begin position="694"/>
        <end position="716"/>
    </location>
</feature>
<dbReference type="NCBIfam" id="TIGR01525">
    <property type="entry name" value="ATPase-IB_hvy"/>
    <property type="match status" value="1"/>
</dbReference>
<dbReference type="SUPFAM" id="SSF81653">
    <property type="entry name" value="Calcium ATPase, transduction domain A"/>
    <property type="match status" value="1"/>
</dbReference>
<dbReference type="STRING" id="5539.A0A3E2HIC7"/>
<dbReference type="CDD" id="cd02094">
    <property type="entry name" value="P-type_ATPase_Cu-like"/>
    <property type="match status" value="1"/>
</dbReference>
<dbReference type="InterPro" id="IPR044492">
    <property type="entry name" value="P_typ_ATPase_HD_dom"/>
</dbReference>
<dbReference type="InterPro" id="IPR023299">
    <property type="entry name" value="ATPase_P-typ_cyto_dom_N"/>
</dbReference>
<evidence type="ECO:0000256" key="3">
    <source>
        <dbReference type="ARBA" id="ARBA00022692"/>
    </source>
</evidence>
<reference evidence="13 14" key="1">
    <citation type="submission" date="2018-05" db="EMBL/GenBank/DDBJ databases">
        <title>Draft genome sequence of Scytalidium lignicola DSM 105466, a ubiquitous saprotrophic fungus.</title>
        <authorList>
            <person name="Buettner E."/>
            <person name="Gebauer A.M."/>
            <person name="Hofrichter M."/>
            <person name="Liers C."/>
            <person name="Kellner H."/>
        </authorList>
    </citation>
    <scope>NUCLEOTIDE SEQUENCE [LARGE SCALE GENOMIC DNA]</scope>
    <source>
        <strain evidence="13 14">DSM 105466</strain>
    </source>
</reference>
<evidence type="ECO:0000256" key="4">
    <source>
        <dbReference type="ARBA" id="ARBA00022723"/>
    </source>
</evidence>
<feature type="transmembrane region" description="Helical" evidence="10">
    <location>
        <begin position="1099"/>
        <end position="1120"/>
    </location>
</feature>
<evidence type="ECO:0000256" key="11">
    <source>
        <dbReference type="SAM" id="MobiDB-lite"/>
    </source>
</evidence>
<keyword evidence="9 10" id="KW-0472">Membrane</keyword>
<keyword evidence="5 10" id="KW-0547">Nucleotide-binding</keyword>
<dbReference type="InterPro" id="IPR017969">
    <property type="entry name" value="Heavy-metal-associated_CS"/>
</dbReference>
<dbReference type="PRINTS" id="PR00120">
    <property type="entry name" value="HATPASE"/>
</dbReference>
<dbReference type="GO" id="GO:0005524">
    <property type="term" value="F:ATP binding"/>
    <property type="evidence" value="ECO:0007669"/>
    <property type="project" value="UniProtKB-UniRule"/>
</dbReference>
<dbReference type="SUPFAM" id="SSF81665">
    <property type="entry name" value="Calcium ATPase, transmembrane domain M"/>
    <property type="match status" value="1"/>
</dbReference>
<dbReference type="InterPro" id="IPR036163">
    <property type="entry name" value="HMA_dom_sf"/>
</dbReference>
<dbReference type="Gene3D" id="3.40.50.1000">
    <property type="entry name" value="HAD superfamily/HAD-like"/>
    <property type="match status" value="1"/>
</dbReference>
<feature type="compositionally biased region" description="Polar residues" evidence="11">
    <location>
        <begin position="163"/>
        <end position="173"/>
    </location>
</feature>
<dbReference type="SFLD" id="SFLDF00027">
    <property type="entry name" value="p-type_atpase"/>
    <property type="match status" value="1"/>
</dbReference>
<dbReference type="Gene3D" id="2.70.150.10">
    <property type="entry name" value="Calcium-transporting ATPase, cytoplasmic transduction domain A"/>
    <property type="match status" value="1"/>
</dbReference>
<dbReference type="InterPro" id="IPR001757">
    <property type="entry name" value="P_typ_ATPase"/>
</dbReference>
<dbReference type="Pfam" id="PF00702">
    <property type="entry name" value="Hydrolase"/>
    <property type="match status" value="1"/>
</dbReference>
<accession>A0A3E2HIC7</accession>
<dbReference type="GO" id="GO:0005507">
    <property type="term" value="F:copper ion binding"/>
    <property type="evidence" value="ECO:0007669"/>
    <property type="project" value="TreeGrafter"/>
</dbReference>
<keyword evidence="4 10" id="KW-0479">Metal-binding</keyword>
<feature type="transmembrane region" description="Helical" evidence="10">
    <location>
        <begin position="1132"/>
        <end position="1152"/>
    </location>
</feature>
<evidence type="ECO:0000313" key="13">
    <source>
        <dbReference type="EMBL" id="RFU32791.1"/>
    </source>
</evidence>
<dbReference type="GO" id="GO:0016020">
    <property type="term" value="C:membrane"/>
    <property type="evidence" value="ECO:0007669"/>
    <property type="project" value="UniProtKB-SubCell"/>
</dbReference>
<dbReference type="SUPFAM" id="SSF55008">
    <property type="entry name" value="HMA, heavy metal-associated domain"/>
    <property type="match status" value="2"/>
</dbReference>
<dbReference type="SFLD" id="SFLDS00003">
    <property type="entry name" value="Haloacid_Dehalogenase"/>
    <property type="match status" value="1"/>
</dbReference>
<evidence type="ECO:0000256" key="2">
    <source>
        <dbReference type="ARBA" id="ARBA00006024"/>
    </source>
</evidence>
<evidence type="ECO:0000256" key="6">
    <source>
        <dbReference type="ARBA" id="ARBA00022840"/>
    </source>
</evidence>
<dbReference type="InterPro" id="IPR023214">
    <property type="entry name" value="HAD_sf"/>
</dbReference>
<dbReference type="PANTHER" id="PTHR43520">
    <property type="entry name" value="ATP7, ISOFORM B"/>
    <property type="match status" value="1"/>
</dbReference>
<protein>
    <recommendedName>
        <fullName evidence="12">HMA domain-containing protein</fullName>
    </recommendedName>
</protein>
<feature type="non-terminal residue" evidence="13">
    <location>
        <position position="1167"/>
    </location>
</feature>
<dbReference type="GO" id="GO:0055070">
    <property type="term" value="P:copper ion homeostasis"/>
    <property type="evidence" value="ECO:0007669"/>
    <property type="project" value="TreeGrafter"/>
</dbReference>
<dbReference type="SFLD" id="SFLDG00002">
    <property type="entry name" value="C1.7:_P-type_atpase_like"/>
    <property type="match status" value="1"/>
</dbReference>
<dbReference type="CDD" id="cd00371">
    <property type="entry name" value="HMA"/>
    <property type="match status" value="2"/>
</dbReference>
<dbReference type="Pfam" id="PF00403">
    <property type="entry name" value="HMA"/>
    <property type="match status" value="1"/>
</dbReference>
<dbReference type="GO" id="GO:0043682">
    <property type="term" value="F:P-type divalent copper transporter activity"/>
    <property type="evidence" value="ECO:0007669"/>
    <property type="project" value="TreeGrafter"/>
</dbReference>
<evidence type="ECO:0000256" key="9">
    <source>
        <dbReference type="ARBA" id="ARBA00023136"/>
    </source>
</evidence>
<comment type="caution">
    <text evidence="13">The sequence shown here is derived from an EMBL/GenBank/DDBJ whole genome shotgun (WGS) entry which is preliminary data.</text>
</comment>